<protein>
    <submittedName>
        <fullName evidence="2">Uncharacterized protein</fullName>
    </submittedName>
</protein>
<feature type="region of interest" description="Disordered" evidence="1">
    <location>
        <begin position="1"/>
        <end position="22"/>
    </location>
</feature>
<dbReference type="EnsemblMetazoa" id="AQUA015179-RA">
    <property type="protein sequence ID" value="AQUA015179-PA"/>
    <property type="gene ID" value="AQUA015179"/>
</dbReference>
<evidence type="ECO:0000313" key="2">
    <source>
        <dbReference type="EnsemblMetazoa" id="AQUA015179-PA"/>
    </source>
</evidence>
<organism evidence="2 3">
    <name type="scientific">Anopheles quadriannulatus</name>
    <name type="common">Mosquito</name>
    <dbReference type="NCBI Taxonomy" id="34691"/>
    <lineage>
        <taxon>Eukaryota</taxon>
        <taxon>Metazoa</taxon>
        <taxon>Ecdysozoa</taxon>
        <taxon>Arthropoda</taxon>
        <taxon>Hexapoda</taxon>
        <taxon>Insecta</taxon>
        <taxon>Pterygota</taxon>
        <taxon>Neoptera</taxon>
        <taxon>Endopterygota</taxon>
        <taxon>Diptera</taxon>
        <taxon>Nematocera</taxon>
        <taxon>Culicoidea</taxon>
        <taxon>Culicidae</taxon>
        <taxon>Anophelinae</taxon>
        <taxon>Anopheles</taxon>
    </lineage>
</organism>
<accession>A0A182XTP4</accession>
<keyword evidence="3" id="KW-1185">Reference proteome</keyword>
<dbReference type="AlphaFoldDB" id="A0A182XTP4"/>
<evidence type="ECO:0000313" key="3">
    <source>
        <dbReference type="Proteomes" id="UP000076407"/>
    </source>
</evidence>
<sequence length="22" mass="2578">MVERKENKKNEEETRESTSPVG</sequence>
<feature type="compositionally biased region" description="Basic and acidic residues" evidence="1">
    <location>
        <begin position="1"/>
        <end position="16"/>
    </location>
</feature>
<proteinExistence type="predicted"/>
<dbReference type="Proteomes" id="UP000076407">
    <property type="component" value="Unassembled WGS sequence"/>
</dbReference>
<dbReference type="VEuPathDB" id="VectorBase:AQUA015179"/>
<reference evidence="2" key="1">
    <citation type="submission" date="2020-05" db="UniProtKB">
        <authorList>
            <consortium name="EnsemblMetazoa"/>
        </authorList>
    </citation>
    <scope>IDENTIFICATION</scope>
    <source>
        <strain evidence="2">SANGQUA</strain>
    </source>
</reference>
<name>A0A182XTP4_ANOQN</name>
<evidence type="ECO:0000256" key="1">
    <source>
        <dbReference type="SAM" id="MobiDB-lite"/>
    </source>
</evidence>